<evidence type="ECO:0000313" key="3">
    <source>
        <dbReference type="EMBL" id="KOB63275.1"/>
    </source>
</evidence>
<dbReference type="EMBL" id="CH672162">
    <property type="protein sequence ID" value="KOB63275.1"/>
    <property type="molecule type" value="Genomic_DNA"/>
</dbReference>
<protein>
    <recommendedName>
        <fullName evidence="2">Plasmodium falciparum erythrocyte membrane protein 1 acidic terminal segment domain-containing protein</fullName>
    </recommendedName>
</protein>
<evidence type="ECO:0000259" key="2">
    <source>
        <dbReference type="Pfam" id="PF15445"/>
    </source>
</evidence>
<reference evidence="3 4" key="1">
    <citation type="submission" date="2006-03" db="EMBL/GenBank/DDBJ databases">
        <title>Annotation of Plasmodium falciparum HB3.</title>
        <authorList>
            <consortium name="The Broad Institute Genome Sequencing Platform"/>
            <person name="Volkman S.K."/>
            <person name="Neafsey D.E."/>
            <person name="Dash A.P."/>
            <person name="Chitnis C.E."/>
            <person name="Hartl D.L."/>
            <person name="Young S.K."/>
            <person name="Zeng Q."/>
            <person name="Koehrsen M."/>
            <person name="Alvarado L."/>
            <person name="Berlin A."/>
            <person name="Borenstein D."/>
            <person name="Chapman S.B."/>
            <person name="Chen Z."/>
            <person name="Engels R."/>
            <person name="Freedman E."/>
            <person name="Gellesch M."/>
            <person name="Goldberg J."/>
            <person name="Griggs A."/>
            <person name="Gujja S."/>
            <person name="Heilman E.R."/>
            <person name="Heiman D.I."/>
            <person name="Howarth C."/>
            <person name="Jen D."/>
            <person name="Larson L."/>
            <person name="Mehta T."/>
            <person name="Neiman D."/>
            <person name="Park D."/>
            <person name="Pearson M."/>
            <person name="Roberts A."/>
            <person name="Saif S."/>
            <person name="Shea T."/>
            <person name="Shenoy N."/>
            <person name="Sisk P."/>
            <person name="Stolte C."/>
            <person name="Sykes S."/>
            <person name="Walk T."/>
            <person name="White J."/>
            <person name="Yandava C."/>
            <person name="Haas B."/>
            <person name="Henn M.R."/>
            <person name="Nusbaum C."/>
            <person name="Birren B."/>
        </authorList>
    </citation>
    <scope>NUCLEOTIDE SEQUENCE [LARGE SCALE GENOMIC DNA]</scope>
    <source>
        <strain evidence="3">HB3</strain>
    </source>
</reference>
<reference evidence="4" key="2">
    <citation type="submission" date="2006-03" db="EMBL/GenBank/DDBJ databases">
        <title>The genome sequence of the Plasmodium falciparum HB3.</title>
        <authorList>
            <consortium name="The Broad Institute Genome Sequencing Platform"/>
            <person name="Birren B."/>
            <person name="Lander E."/>
            <person name="Galagan J."/>
            <person name="Nusbaum C."/>
            <person name="Devon K."/>
            <person name="Henn M."/>
            <person name="Jaffe D."/>
            <person name="Butler J."/>
            <person name="Alvarez P."/>
            <person name="Gnerre S."/>
            <person name="Grabherr M."/>
            <person name="Kleber M."/>
            <person name="Mauceli E."/>
            <person name="Brockman W."/>
            <person name="MacCallum I.A."/>
            <person name="Rounsley S."/>
            <person name="Young S."/>
            <person name="LaButti K."/>
            <person name="Pushparaj V."/>
            <person name="DeCaprio D."/>
            <person name="Crawford M."/>
            <person name="Koehrsen M."/>
            <person name="Engels R."/>
            <person name="Montgomery P."/>
            <person name="Pearson M."/>
            <person name="Howarth C."/>
            <person name="Larson L."/>
            <person name="Luoma S."/>
            <person name="White J."/>
            <person name="Kodira C."/>
            <person name="Zeng Q."/>
            <person name="Oleary S."/>
            <person name="Yandava C."/>
            <person name="Alvarado L."/>
            <person name="Wirth D."/>
            <person name="Volkman S."/>
            <person name="Hartl D."/>
        </authorList>
    </citation>
    <scope>NUCLEOTIDE SEQUENCE [LARGE SCALE GENOMIC DNA]</scope>
</reference>
<accession>A0A0L7KJJ8</accession>
<dbReference type="Proteomes" id="UP000054289">
    <property type="component" value="Unassembled WGS sequence"/>
</dbReference>
<sequence>MYKDIQPEDHIINVNMREKSFIISIHDRDLHNVNNLSYNINMDGQNNNIFSTNTKDNPTYLSNNLYSGIGITNNSLHDNHHIDIYDEKNTTSTFNIAKKKKIKNNNNSDPINCQLNLFHKWLDRHRHICAKSGKKIKCKKLDKLKEEWNKDNNKHNGENIINKMLNIDVSIQIDMDNPKPTNEFTNMDTYTDKYIMDTIMIYNYDVDHNKQSPDNNNNNNNNNNNTDVLSKVQIEMDVVNNKKEIFEDEYIISDM</sequence>
<dbReference type="Pfam" id="PF15445">
    <property type="entry name" value="ATS"/>
    <property type="match status" value="1"/>
</dbReference>
<feature type="region of interest" description="Disordered" evidence="1">
    <location>
        <begin position="207"/>
        <end position="226"/>
    </location>
</feature>
<dbReference type="InterPro" id="IPR044932">
    <property type="entry name" value="PfEMP1_ATS_sf"/>
</dbReference>
<dbReference type="AlphaFoldDB" id="A0A0L7KJJ8"/>
<evidence type="ECO:0000256" key="1">
    <source>
        <dbReference type="SAM" id="MobiDB-lite"/>
    </source>
</evidence>
<gene>
    <name evidence="3" type="ORF">PFHG_05032</name>
</gene>
<dbReference type="Gene3D" id="1.10.1900.40">
    <property type="entry name" value="Acidic terminal segments, variant surface antigen of PfEMP1"/>
    <property type="match status" value="1"/>
</dbReference>
<dbReference type="InterPro" id="IPR029211">
    <property type="entry name" value="PfEMP1_ATS"/>
</dbReference>
<name>A0A0L7KJJ8_PLAFX</name>
<feature type="compositionally biased region" description="Low complexity" evidence="1">
    <location>
        <begin position="215"/>
        <end position="225"/>
    </location>
</feature>
<dbReference type="KEGG" id="pfh:PFHG_05032"/>
<dbReference type="OMA" id="HRHICAK"/>
<proteinExistence type="predicted"/>
<feature type="domain" description="Plasmodium falciparum erythrocyte membrane protein 1 acidic terminal segment" evidence="2">
    <location>
        <begin position="11"/>
        <end position="255"/>
    </location>
</feature>
<organism evidence="3 4">
    <name type="scientific">Plasmodium falciparum (isolate HB3)</name>
    <dbReference type="NCBI Taxonomy" id="137071"/>
    <lineage>
        <taxon>Eukaryota</taxon>
        <taxon>Sar</taxon>
        <taxon>Alveolata</taxon>
        <taxon>Apicomplexa</taxon>
        <taxon>Aconoidasida</taxon>
        <taxon>Haemosporida</taxon>
        <taxon>Plasmodiidae</taxon>
        <taxon>Plasmodium</taxon>
        <taxon>Plasmodium (Laverania)</taxon>
    </lineage>
</organism>
<evidence type="ECO:0000313" key="4">
    <source>
        <dbReference type="Proteomes" id="UP000054289"/>
    </source>
</evidence>